<protein>
    <submittedName>
        <fullName evidence="4">3D domain-containing protein</fullName>
    </submittedName>
</protein>
<dbReference type="Pfam" id="PF06725">
    <property type="entry name" value="3D"/>
    <property type="match status" value="1"/>
</dbReference>
<comment type="caution">
    <text evidence="4">The sequence shown here is derived from an EMBL/GenBank/DDBJ whole genome shotgun (WGS) entry which is preliminary data.</text>
</comment>
<dbReference type="PANTHER" id="PTHR39160">
    <property type="entry name" value="CELL WALL-BINDING PROTEIN YOCH"/>
    <property type="match status" value="1"/>
</dbReference>
<dbReference type="InterPro" id="IPR010611">
    <property type="entry name" value="3D_dom"/>
</dbReference>
<proteinExistence type="predicted"/>
<dbReference type="AlphaFoldDB" id="A0A9D9N7Q7"/>
<dbReference type="InterPro" id="IPR059180">
    <property type="entry name" value="3D_YorM"/>
</dbReference>
<evidence type="ECO:0000259" key="3">
    <source>
        <dbReference type="Pfam" id="PF06725"/>
    </source>
</evidence>
<evidence type="ECO:0000256" key="2">
    <source>
        <dbReference type="SAM" id="SignalP"/>
    </source>
</evidence>
<dbReference type="Proteomes" id="UP000823618">
    <property type="component" value="Unassembled WGS sequence"/>
</dbReference>
<dbReference type="GO" id="GO:0019867">
    <property type="term" value="C:outer membrane"/>
    <property type="evidence" value="ECO:0007669"/>
    <property type="project" value="InterPro"/>
</dbReference>
<keyword evidence="1 2" id="KW-0732">Signal</keyword>
<feature type="signal peptide" evidence="2">
    <location>
        <begin position="1"/>
        <end position="22"/>
    </location>
</feature>
<dbReference type="SUPFAM" id="SSF50685">
    <property type="entry name" value="Barwin-like endoglucanases"/>
    <property type="match status" value="1"/>
</dbReference>
<feature type="domain" description="3D" evidence="3">
    <location>
        <begin position="64"/>
        <end position="122"/>
    </location>
</feature>
<accession>A0A9D9N7Q7</accession>
<evidence type="ECO:0000313" key="4">
    <source>
        <dbReference type="EMBL" id="MBO8463531.1"/>
    </source>
</evidence>
<dbReference type="PANTHER" id="PTHR39160:SF4">
    <property type="entry name" value="RESUSCITATION-PROMOTING FACTOR RPFB"/>
    <property type="match status" value="1"/>
</dbReference>
<dbReference type="Gene3D" id="2.40.40.10">
    <property type="entry name" value="RlpA-like domain"/>
    <property type="match status" value="1"/>
</dbReference>
<dbReference type="EMBL" id="JADIML010000170">
    <property type="protein sequence ID" value="MBO8463531.1"/>
    <property type="molecule type" value="Genomic_DNA"/>
</dbReference>
<feature type="chain" id="PRO_5039645522" evidence="2">
    <location>
        <begin position="23"/>
        <end position="126"/>
    </location>
</feature>
<dbReference type="CDD" id="cd14667">
    <property type="entry name" value="3D_containing_proteins"/>
    <property type="match status" value="1"/>
</dbReference>
<dbReference type="GO" id="GO:0009254">
    <property type="term" value="P:peptidoglycan turnover"/>
    <property type="evidence" value="ECO:0007669"/>
    <property type="project" value="InterPro"/>
</dbReference>
<reference evidence="4" key="1">
    <citation type="submission" date="2020-10" db="EMBL/GenBank/DDBJ databases">
        <authorList>
            <person name="Gilroy R."/>
        </authorList>
    </citation>
    <scope>NUCLEOTIDE SEQUENCE</scope>
    <source>
        <strain evidence="4">E3-2379</strain>
    </source>
</reference>
<evidence type="ECO:0000256" key="1">
    <source>
        <dbReference type="ARBA" id="ARBA00022729"/>
    </source>
</evidence>
<gene>
    <name evidence="4" type="ORF">IAC13_06320</name>
</gene>
<organism evidence="4 5">
    <name type="scientific">Candidatus Scybalomonas excrementavium</name>
    <dbReference type="NCBI Taxonomy" id="2840943"/>
    <lineage>
        <taxon>Bacteria</taxon>
        <taxon>Bacillati</taxon>
        <taxon>Bacillota</taxon>
        <taxon>Clostridia</taxon>
        <taxon>Lachnospirales</taxon>
        <taxon>Lachnospiraceae</taxon>
        <taxon>Lachnospiraceae incertae sedis</taxon>
        <taxon>Candidatus Scybalomonas</taxon>
    </lineage>
</organism>
<evidence type="ECO:0000313" key="5">
    <source>
        <dbReference type="Proteomes" id="UP000823618"/>
    </source>
</evidence>
<reference evidence="4" key="2">
    <citation type="journal article" date="2021" name="PeerJ">
        <title>Extensive microbial diversity within the chicken gut microbiome revealed by metagenomics and culture.</title>
        <authorList>
            <person name="Gilroy R."/>
            <person name="Ravi A."/>
            <person name="Getino M."/>
            <person name="Pursley I."/>
            <person name="Horton D.L."/>
            <person name="Alikhan N.F."/>
            <person name="Baker D."/>
            <person name="Gharbi K."/>
            <person name="Hall N."/>
            <person name="Watson M."/>
            <person name="Adriaenssens E.M."/>
            <person name="Foster-Nyarko E."/>
            <person name="Jarju S."/>
            <person name="Secka A."/>
            <person name="Antonio M."/>
            <person name="Oren A."/>
            <person name="Chaudhuri R.R."/>
            <person name="La Ragione R."/>
            <person name="Hildebrand F."/>
            <person name="Pallen M.J."/>
        </authorList>
    </citation>
    <scope>NUCLEOTIDE SEQUENCE</scope>
    <source>
        <strain evidence="4">E3-2379</strain>
    </source>
</reference>
<dbReference type="GO" id="GO:0004553">
    <property type="term" value="F:hydrolase activity, hydrolyzing O-glycosyl compounds"/>
    <property type="evidence" value="ECO:0007669"/>
    <property type="project" value="InterPro"/>
</dbReference>
<dbReference type="InterPro" id="IPR051933">
    <property type="entry name" value="Resuscitation_pf_RpfB"/>
</dbReference>
<name>A0A9D9N7Q7_9FIRM</name>
<dbReference type="InterPro" id="IPR036908">
    <property type="entry name" value="RlpA-like_sf"/>
</dbReference>
<sequence length="126" mass="13885">MKKLLIYTFVLLMTISPLQVQAAPTHKIQYLGKFKLTAYCGCRACSGQWGNKTAMGTRAKADYTVAVDRNVISLGTKLKINGGTYVAEDVGGAVKGKHIDIYFKTHKAALKFGLKKNQKVYKVVKL</sequence>